<keyword evidence="3" id="KW-1185">Reference proteome</keyword>
<proteinExistence type="predicted"/>
<dbReference type="AlphaFoldDB" id="A0AAN8GJH8"/>
<name>A0AAN8GJH8_PATCE</name>
<organism evidence="2 3">
    <name type="scientific">Patella caerulea</name>
    <name type="common">Rayed Mediterranean limpet</name>
    <dbReference type="NCBI Taxonomy" id="87958"/>
    <lineage>
        <taxon>Eukaryota</taxon>
        <taxon>Metazoa</taxon>
        <taxon>Spiralia</taxon>
        <taxon>Lophotrochozoa</taxon>
        <taxon>Mollusca</taxon>
        <taxon>Gastropoda</taxon>
        <taxon>Patellogastropoda</taxon>
        <taxon>Patelloidea</taxon>
        <taxon>Patellidae</taxon>
        <taxon>Patella</taxon>
    </lineage>
</organism>
<gene>
    <name evidence="2" type="ORF">SNE40_022130</name>
</gene>
<evidence type="ECO:0000313" key="2">
    <source>
        <dbReference type="EMBL" id="KAK6168269.1"/>
    </source>
</evidence>
<feature type="coiled-coil region" evidence="1">
    <location>
        <begin position="90"/>
        <end position="117"/>
    </location>
</feature>
<comment type="caution">
    <text evidence="2">The sequence shown here is derived from an EMBL/GenBank/DDBJ whole genome shotgun (WGS) entry which is preliminary data.</text>
</comment>
<accession>A0AAN8GJH8</accession>
<sequence length="204" mass="22893">MASAVAVTPKKVYLKKDVCILCGVSFILREVTSKGEIIERKQYKNRWAVTDERLEKIKKVNLRNFESDTTVEDLYDNGVCSTCLNKVENILKYENSIMQLKLDLTQSRENAKQLLLQPQQESAKRLPGSPSSKPPLKLQRTLVPHILTTQQQQTVPIPVLVVTGPAQEKETVTKGGDSQSRKSLKFGKENVKAFPLLSQGDVQV</sequence>
<dbReference type="Proteomes" id="UP001347796">
    <property type="component" value="Unassembled WGS sequence"/>
</dbReference>
<dbReference type="EMBL" id="JAZGQO010000018">
    <property type="protein sequence ID" value="KAK6168269.1"/>
    <property type="molecule type" value="Genomic_DNA"/>
</dbReference>
<keyword evidence="1" id="KW-0175">Coiled coil</keyword>
<evidence type="ECO:0000256" key="1">
    <source>
        <dbReference type="SAM" id="Coils"/>
    </source>
</evidence>
<reference evidence="2 3" key="1">
    <citation type="submission" date="2024-01" db="EMBL/GenBank/DDBJ databases">
        <title>The genome of the rayed Mediterranean limpet Patella caerulea (Linnaeus, 1758).</title>
        <authorList>
            <person name="Anh-Thu Weber A."/>
            <person name="Halstead-Nussloch G."/>
        </authorList>
    </citation>
    <scope>NUCLEOTIDE SEQUENCE [LARGE SCALE GENOMIC DNA]</scope>
    <source>
        <strain evidence="2">AATW-2023a</strain>
        <tissue evidence="2">Whole specimen</tissue>
    </source>
</reference>
<evidence type="ECO:0000313" key="3">
    <source>
        <dbReference type="Proteomes" id="UP001347796"/>
    </source>
</evidence>
<protein>
    <submittedName>
        <fullName evidence="2">Uncharacterized protein</fullName>
    </submittedName>
</protein>